<comment type="caution">
    <text evidence="3">The sequence shown here is derived from an EMBL/GenBank/DDBJ whole genome shotgun (WGS) entry which is preliminary data.</text>
</comment>
<dbReference type="Pfam" id="PF04830">
    <property type="entry name" value="DUF637"/>
    <property type="match status" value="1"/>
</dbReference>
<proteinExistence type="predicted"/>
<dbReference type="EMBL" id="QPII01000008">
    <property type="protein sequence ID" value="RCV88965.1"/>
    <property type="molecule type" value="Genomic_DNA"/>
</dbReference>
<dbReference type="SUPFAM" id="SSF51126">
    <property type="entry name" value="Pectin lyase-like"/>
    <property type="match status" value="1"/>
</dbReference>
<feature type="compositionally biased region" description="Polar residues" evidence="1">
    <location>
        <begin position="1949"/>
        <end position="1959"/>
    </location>
</feature>
<evidence type="ECO:0000313" key="3">
    <source>
        <dbReference type="EMBL" id="RCV88965.1"/>
    </source>
</evidence>
<dbReference type="Pfam" id="PF05860">
    <property type="entry name" value="TPS"/>
    <property type="match status" value="1"/>
</dbReference>
<dbReference type="RefSeq" id="WP_114479368.1">
    <property type="nucleotide sequence ID" value="NZ_QPII01000008.1"/>
</dbReference>
<dbReference type="NCBIfam" id="TIGR01731">
    <property type="entry name" value="fil_hemag_20aa"/>
    <property type="match status" value="22"/>
</dbReference>
<accession>A0A368TW11</accession>
<reference evidence="3 4" key="1">
    <citation type="submission" date="2018-07" db="EMBL/GenBank/DDBJ databases">
        <title>Halomonas montanilacus sp. nov., isolated from Lake Pengyan on Tibetan Plateau.</title>
        <authorList>
            <person name="Lu H."/>
            <person name="Xing P."/>
            <person name="Wu Q."/>
        </authorList>
    </citation>
    <scope>NUCLEOTIDE SEQUENCE [LARGE SCALE GENOMIC DNA]</scope>
    <source>
        <strain evidence="3 4">PYC7W</strain>
    </source>
</reference>
<dbReference type="SMART" id="SM00912">
    <property type="entry name" value="Haemagg_act"/>
    <property type="match status" value="1"/>
</dbReference>
<dbReference type="InterPro" id="IPR010069">
    <property type="entry name" value="CdiA_FHA1_rpt"/>
</dbReference>
<evidence type="ECO:0000259" key="2">
    <source>
        <dbReference type="SMART" id="SM00912"/>
    </source>
</evidence>
<dbReference type="InterPro" id="IPR049271">
    <property type="entry name" value="DUF6862"/>
</dbReference>
<dbReference type="OrthoDB" id="2664633at2"/>
<dbReference type="NCBIfam" id="TIGR01901">
    <property type="entry name" value="adhes_NPXG"/>
    <property type="match status" value="1"/>
</dbReference>
<dbReference type="Pfam" id="PF13332">
    <property type="entry name" value="Fil_haemagg_2"/>
    <property type="match status" value="3"/>
</dbReference>
<dbReference type="InterPro" id="IPR025157">
    <property type="entry name" value="Hemagglutinin_rpt"/>
</dbReference>
<feature type="compositionally biased region" description="Basic and acidic residues" evidence="1">
    <location>
        <begin position="1934"/>
        <end position="1943"/>
    </location>
</feature>
<dbReference type="InterPro" id="IPR008638">
    <property type="entry name" value="FhaB/CdiA-like_TPS"/>
</dbReference>
<dbReference type="InterPro" id="IPR011050">
    <property type="entry name" value="Pectin_lyase_fold/virulence"/>
</dbReference>
<dbReference type="InterPro" id="IPR012334">
    <property type="entry name" value="Pectin_lyas_fold"/>
</dbReference>
<name>A0A368TW11_9GAMM</name>
<feature type="region of interest" description="Disordered" evidence="1">
    <location>
        <begin position="1934"/>
        <end position="1960"/>
    </location>
</feature>
<sequence length="2799" mass="292515">MNRQCYRLVFNRAKGQLVAASELAVATGKSPKEGGRAGRRRRSLRQPAIAATLAMLLLASPSAQASIASDPNAPGNQRPTVLETANGVPQVNIQTPSAAGVSRNSYRQFDVSSKGAILNNSRSNTQTQLSGWVQGNPNLTSGEARIILNEVNSANPSQLRGYLEVAGSRAEVVIANPAGIDVNGAGFINASRATLTTGTPELRNGELTGYRVQQGTVTISGAGLDASGTDYTAVLARAVEVQGGVWANDLNVVAGANRIGTDGQVVERLNPQGDAPEVAIDVAHLGGMYAGKIRLVATETGVGVNNAGNVAAIHAGGVGEVALTADGRIVNRGSITAEGDIQLASQTRIDNLGSGTILAQGDLTLSATGAQGSIRSAADATLAAGVDAGSQRLGDSGQLTLAADGSIRAQGRNLAGAGFLAEADTVSLAGSETQARDISVTARDGDIDASGATLTASDTLTASAGATLRTDNASVQAERLELSAANISNRDGEIVQFSDETLTLNTGTLDNSGGRVIASADIAIRADELDNVAGNVTTGSSLDIEVLGEVDNTQGRLVAENDLRLSTIRLDNAQGLMGAVQGSLDVAAESLDNTRGRIEAADGLRLDVADTLTNEAGEIVQLSDQGELQISAANLHGSDGLIVSQGALTVEGGEIVLDGARTQAQRIALQADHLQHRGGELLHLGSDAPLSLDVAQAVDNRAGLIASNVDLVLRAGELINREGTLQAAGDAVMSVASLNNRAGEIVAGDSLEIEADGDIDNNQGQLLAQRSLDLQAASLGNVHGAIGTVEGDLTLTLGGTLDNGNGSMEAGGRLRSNSRELNNQGGTLLGERVTLNTAGRRLDNTGGQIAARDVLTIVSGVLDNTGGTLRSGGSLALDTQGRNLINRDNADTGGILANGTLVMRSGQLDNTSGLIGAGGLDIEAAGVTNRNGTLFSRGELALAATDLDNRTGELLALGDIRLALGDALRNQGGLVRAVGLLDIVARRLLNGTTQGDEQGLEGRSVSIAADEIHNRQGAMRADERFDLVSANVIDNRDGLFSSLHTLDVQTSDLDNQGGTLIANQRLALNLARLLGNGRLLSLGDLALQLASDFTLNQGAELKAEGDLEFATTGTLTNRGTLQAGATLDLAAGTIVNAATGELSGTTTRLTAGQLTNRGLIDGVTTRIDATTLDNLGTGRIYGDLLGIQATTLTNDRENGTSPVIATRERLDLGVRNLTNRDEAMIFSAGDMAIAGRLNAAGNAIGQARSIDNNSATIESLGDMSIAADVLNNTNDYFETRLELVGGGPRQVTYLRPTAWSSKRPLSEFRAITAYDPVTRMSLPAYAHEPTNQWFLSWYEYDLEVTEYASVIARSLPAEILAGGGLAISGGSLTNDKSKIVSGGKLTASLDTIENLEGVGERVVHGSGQVRFSSYVRHIEGHDGDPRTYRYWNDWEDYSGGSSTTTIDLKAGDFEGNRNPAGTGTQINASQNNVTINGSASSTGTIKSGIGSVDVGLGIIEIPAIGRSGSAVQASSFGSSAVIRTLTPQLQLPSNSLFQLRPTGIRPLVETDPRFTNQREWLSSDYLLSALHPDPAMTQKRLGDGFYEQRLIREQVTQLTGQRFLEGYADDEAQYAALMNNATTFAQEHDLRPGVALTAEQMAQLTSDIVWLVEQTVTLADGSTVKVLVPQVYARLREGDLRGDGTLIGGSSLNLNVANELVNSGTLAGREGVTISADRIANLNGRISGDEVSLTAASDLLNRGGDIDGRAVTLFAGRDLTLERGSITADSLLQAGAGRDFNVVGATLDSAGSMALSAGRDLNIASTLDTQSTRYGRVTLSRAELEHQATLRAGQDLILNAGRDLSLAAADVTSGGNGLIAAGRNMALASLATGSALSGGRLQRSHQQEAGTTLEFGNDLTLMAGQDLYARAADVSAGGDLGAIAGRNIEIEAGRSSRYEEQRRGGAHTIDSQSRVQGSDFSAGGDLTLNAGDDLRLTASRLQAGDNASLFAGGDIEFLTAQEQDYSLYEKKSSGGLFGSSRTQRDEVSKTRSIGSEVTTGGDLLIASGQDQTYQAARLESGGDIELRSGGTIRFETASDVHTESHERSKSSFAWQSSSGEGFTRETLRQSELVAQGDLIIQAAEGIHIDVEKIDRRSVSQTIDAMVAANPDLAWLQEMEQRGDVDWRQVKAFHDSWDYEQSGLGPGAALAVAIVASATGQYYALGALGGAGAGAVAVGASAAAGSLAGTAAVSVINNRGDLGATFSDTFSSDSLRSAATAGVTAGVTQGMTDRYWGTQTNPTTGATNNLKLSLNNGSDIARFAGQRATQAVIDAGIRSAVEGGSYRSHLGDSLENAVTHVVTGVLFNAVGDFSHNRFANGSPEKIALHALAGGLTAEAMGGDFRTGAMAAGANEALVEYLDSQLGSDPQTRTHLLTTASQLVGIVAAELVNGDVYQGAEIAAQATRYNYLAHPEAKRLQELNRLLEDGNLTEAQRQVLEEERLAIQTLSQSRDLALEEACGQGGSAQACSYERALLQVAMSSWQDVTLGREDRDTVFAEYLHTARQHGQHQQQRMERIGAEALSEMVVDSVNAPIIMGQLVGQALLGDEESQALLREMGQEIKAFADNLPHSIPESISGSIREQLAQADALELAGQQDEADRLRVRVALENQSMLMGTGVLAASLPRLARNVVTSRALTRDELIAGLPQGTKITPENVVDIRRLPDGRTVWLETGSDAAGLQHIYNRHEVDFSNKGIPREEIPAVIMNALERGDVVGTNGSASVYRIRHNGIEQNIAIGIGSNGFVVRANPVSYWRPLP</sequence>
<dbReference type="Proteomes" id="UP000252405">
    <property type="component" value="Unassembled WGS sequence"/>
</dbReference>
<dbReference type="Pfam" id="PF13018">
    <property type="entry name" value="ESPR"/>
    <property type="match status" value="1"/>
</dbReference>
<protein>
    <submittedName>
        <fullName evidence="3">Filamentous hemagglutinin N-terminal domain-containing protein</fullName>
    </submittedName>
</protein>
<dbReference type="InterPro" id="IPR008619">
    <property type="entry name" value="Filamentous_hemagglutn_rpt"/>
</dbReference>
<keyword evidence="4" id="KW-1185">Reference proteome</keyword>
<feature type="domain" description="Filamentous haemagglutinin FhaB/tRNA nuclease CdiA-like TPS" evidence="2">
    <location>
        <begin position="85"/>
        <end position="205"/>
    </location>
</feature>
<organism evidence="3 4">
    <name type="scientific">Billgrantia montanilacus</name>
    <dbReference type="NCBI Taxonomy" id="2282305"/>
    <lineage>
        <taxon>Bacteria</taxon>
        <taxon>Pseudomonadati</taxon>
        <taxon>Pseudomonadota</taxon>
        <taxon>Gammaproteobacteria</taxon>
        <taxon>Oceanospirillales</taxon>
        <taxon>Halomonadaceae</taxon>
        <taxon>Billgrantia</taxon>
    </lineage>
</organism>
<dbReference type="InterPro" id="IPR006915">
    <property type="entry name" value="DUF637_hemagglutn_put"/>
</dbReference>
<dbReference type="Gene3D" id="2.160.20.10">
    <property type="entry name" value="Single-stranded right-handed beta-helix, Pectin lyase-like"/>
    <property type="match status" value="1"/>
</dbReference>
<dbReference type="InterPro" id="IPR024973">
    <property type="entry name" value="ESPR"/>
</dbReference>
<evidence type="ECO:0000313" key="4">
    <source>
        <dbReference type="Proteomes" id="UP000252405"/>
    </source>
</evidence>
<gene>
    <name evidence="3" type="ORF">DU505_12780</name>
</gene>
<evidence type="ECO:0000256" key="1">
    <source>
        <dbReference type="SAM" id="MobiDB-lite"/>
    </source>
</evidence>
<dbReference type="Pfam" id="PF21726">
    <property type="entry name" value="DUF6862"/>
    <property type="match status" value="1"/>
</dbReference>
<dbReference type="GO" id="GO:0003824">
    <property type="term" value="F:catalytic activity"/>
    <property type="evidence" value="ECO:0007669"/>
    <property type="project" value="UniProtKB-ARBA"/>
</dbReference>
<dbReference type="Pfam" id="PF05594">
    <property type="entry name" value="Fil_haemagg"/>
    <property type="match status" value="10"/>
</dbReference>